<dbReference type="InterPro" id="IPR036271">
    <property type="entry name" value="Tet_transcr_reg_TetR-rel_C_sf"/>
</dbReference>
<keyword evidence="5" id="KW-1185">Reference proteome</keyword>
<comment type="caution">
    <text evidence="4">The sequence shown here is derived from an EMBL/GenBank/DDBJ whole genome shotgun (WGS) entry which is preliminary data.</text>
</comment>
<dbReference type="Proteomes" id="UP000582837">
    <property type="component" value="Unassembled WGS sequence"/>
</dbReference>
<dbReference type="PANTHER" id="PTHR30055">
    <property type="entry name" value="HTH-TYPE TRANSCRIPTIONAL REGULATOR RUTR"/>
    <property type="match status" value="1"/>
</dbReference>
<feature type="DNA-binding region" description="H-T-H motif" evidence="2">
    <location>
        <begin position="24"/>
        <end position="43"/>
    </location>
</feature>
<name>A0A841H0T4_9BACT</name>
<dbReference type="InterPro" id="IPR009057">
    <property type="entry name" value="Homeodomain-like_sf"/>
</dbReference>
<evidence type="ECO:0000259" key="3">
    <source>
        <dbReference type="PROSITE" id="PS50977"/>
    </source>
</evidence>
<proteinExistence type="predicted"/>
<protein>
    <submittedName>
        <fullName evidence="4">AcrR family transcriptional regulator</fullName>
    </submittedName>
</protein>
<dbReference type="AlphaFoldDB" id="A0A841H0T4"/>
<evidence type="ECO:0000256" key="1">
    <source>
        <dbReference type="ARBA" id="ARBA00023125"/>
    </source>
</evidence>
<dbReference type="InterPro" id="IPR050109">
    <property type="entry name" value="HTH-type_TetR-like_transc_reg"/>
</dbReference>
<dbReference type="PROSITE" id="PS50977">
    <property type="entry name" value="HTH_TETR_2"/>
    <property type="match status" value="1"/>
</dbReference>
<dbReference type="Pfam" id="PF14246">
    <property type="entry name" value="TetR_C_7"/>
    <property type="match status" value="1"/>
</dbReference>
<accession>A0A841H0T4</accession>
<dbReference type="Gene3D" id="1.10.357.10">
    <property type="entry name" value="Tetracycline Repressor, domain 2"/>
    <property type="match status" value="1"/>
</dbReference>
<dbReference type="InterPro" id="IPR039536">
    <property type="entry name" value="TetR_C_Proteobacteria"/>
</dbReference>
<sequence length="206" mass="22274">MDVRDKLLQAALRVFEGCGSRGATTRRIAAEAGVNEITLFRHFGSKAALLNEAISGGAPRPGAPLPAEPRDPAAELLAWARMQHAGLRRNAALIRTSMGEMERNPELMRHTAENPRRSHTELHAYMERLSQAGMIRADVDTYAATAMLMGSLFADAMGRDMIPDRYPYGEADAPAKYLELFLRAIGAEPDAASPAGTPDEVAGPFS</sequence>
<reference evidence="4 5" key="1">
    <citation type="submission" date="2020-08" db="EMBL/GenBank/DDBJ databases">
        <title>Genomic Encyclopedia of Type Strains, Phase IV (KMG-IV): sequencing the most valuable type-strain genomes for metagenomic binning, comparative biology and taxonomic classification.</title>
        <authorList>
            <person name="Goeker M."/>
        </authorList>
    </citation>
    <scope>NUCLEOTIDE SEQUENCE [LARGE SCALE GENOMIC DNA]</scope>
    <source>
        <strain evidence="4 5">DSM 29007</strain>
    </source>
</reference>
<organism evidence="4 5">
    <name type="scientific">Longimicrobium terrae</name>
    <dbReference type="NCBI Taxonomy" id="1639882"/>
    <lineage>
        <taxon>Bacteria</taxon>
        <taxon>Pseudomonadati</taxon>
        <taxon>Gemmatimonadota</taxon>
        <taxon>Longimicrobiia</taxon>
        <taxon>Longimicrobiales</taxon>
        <taxon>Longimicrobiaceae</taxon>
        <taxon>Longimicrobium</taxon>
    </lineage>
</organism>
<dbReference type="GO" id="GO:0003700">
    <property type="term" value="F:DNA-binding transcription factor activity"/>
    <property type="evidence" value="ECO:0007669"/>
    <property type="project" value="TreeGrafter"/>
</dbReference>
<dbReference type="EMBL" id="JACHIA010000009">
    <property type="protein sequence ID" value="MBB6071578.1"/>
    <property type="molecule type" value="Genomic_DNA"/>
</dbReference>
<dbReference type="InterPro" id="IPR001647">
    <property type="entry name" value="HTH_TetR"/>
</dbReference>
<keyword evidence="1 2" id="KW-0238">DNA-binding</keyword>
<dbReference type="RefSeq" id="WP_170034930.1">
    <property type="nucleotide sequence ID" value="NZ_JABDTL010000001.1"/>
</dbReference>
<dbReference type="SUPFAM" id="SSF48498">
    <property type="entry name" value="Tetracyclin repressor-like, C-terminal domain"/>
    <property type="match status" value="1"/>
</dbReference>
<feature type="domain" description="HTH tetR-type" evidence="3">
    <location>
        <begin position="1"/>
        <end position="61"/>
    </location>
</feature>
<dbReference type="PRINTS" id="PR00455">
    <property type="entry name" value="HTHTETR"/>
</dbReference>
<dbReference type="Pfam" id="PF00440">
    <property type="entry name" value="TetR_N"/>
    <property type="match status" value="1"/>
</dbReference>
<dbReference type="PANTHER" id="PTHR30055:SF223">
    <property type="entry name" value="HTH-TYPE TRANSCRIPTIONAL REGULATOR UIDR"/>
    <property type="match status" value="1"/>
</dbReference>
<evidence type="ECO:0000256" key="2">
    <source>
        <dbReference type="PROSITE-ProRule" id="PRU00335"/>
    </source>
</evidence>
<gene>
    <name evidence="4" type="ORF">HNQ61_003206</name>
</gene>
<evidence type="ECO:0000313" key="4">
    <source>
        <dbReference type="EMBL" id="MBB6071578.1"/>
    </source>
</evidence>
<evidence type="ECO:0000313" key="5">
    <source>
        <dbReference type="Proteomes" id="UP000582837"/>
    </source>
</evidence>
<dbReference type="SUPFAM" id="SSF46689">
    <property type="entry name" value="Homeodomain-like"/>
    <property type="match status" value="1"/>
</dbReference>
<dbReference type="GO" id="GO:0000976">
    <property type="term" value="F:transcription cis-regulatory region binding"/>
    <property type="evidence" value="ECO:0007669"/>
    <property type="project" value="TreeGrafter"/>
</dbReference>